<dbReference type="Gene3D" id="1.10.510.10">
    <property type="entry name" value="Transferase(Phosphotransferase) domain 1"/>
    <property type="match status" value="1"/>
</dbReference>
<dbReference type="InterPro" id="IPR011009">
    <property type="entry name" value="Kinase-like_dom_sf"/>
</dbReference>
<keyword evidence="2" id="KW-1185">Reference proteome</keyword>
<protein>
    <submittedName>
        <fullName evidence="1">Phosphotransferase</fullName>
    </submittedName>
</protein>
<keyword evidence="1" id="KW-0808">Transferase</keyword>
<organism evidence="1 2">
    <name type="scientific">Streptomyces kaniharaensis</name>
    <dbReference type="NCBI Taxonomy" id="212423"/>
    <lineage>
        <taxon>Bacteria</taxon>
        <taxon>Bacillati</taxon>
        <taxon>Actinomycetota</taxon>
        <taxon>Actinomycetes</taxon>
        <taxon>Kitasatosporales</taxon>
        <taxon>Streptomycetaceae</taxon>
        <taxon>Streptomyces</taxon>
    </lineage>
</organism>
<dbReference type="SUPFAM" id="SSF56112">
    <property type="entry name" value="Protein kinase-like (PK-like)"/>
    <property type="match status" value="1"/>
</dbReference>
<dbReference type="Pfam" id="PF04655">
    <property type="entry name" value="APH_6_hur"/>
    <property type="match status" value="1"/>
</dbReference>
<gene>
    <name evidence="1" type="ORF">F7Q99_01625</name>
</gene>
<proteinExistence type="predicted"/>
<evidence type="ECO:0000313" key="1">
    <source>
        <dbReference type="EMBL" id="MQS11013.1"/>
    </source>
</evidence>
<dbReference type="InterPro" id="IPR006748">
    <property type="entry name" value="NH2Glyco/OHUrea_AB-resist_kin"/>
</dbReference>
<dbReference type="Proteomes" id="UP000450000">
    <property type="component" value="Unassembled WGS sequence"/>
</dbReference>
<evidence type="ECO:0000313" key="2">
    <source>
        <dbReference type="Proteomes" id="UP000450000"/>
    </source>
</evidence>
<dbReference type="AlphaFoldDB" id="A0A6N7KN08"/>
<dbReference type="EMBL" id="WBOF01000001">
    <property type="protein sequence ID" value="MQS11013.1"/>
    <property type="molecule type" value="Genomic_DNA"/>
</dbReference>
<dbReference type="GO" id="GO:0019748">
    <property type="term" value="P:secondary metabolic process"/>
    <property type="evidence" value="ECO:0007669"/>
    <property type="project" value="InterPro"/>
</dbReference>
<dbReference type="RefSeq" id="WP_326846144.1">
    <property type="nucleotide sequence ID" value="NZ_WBOF01000001.1"/>
</dbReference>
<name>A0A6N7KN08_9ACTN</name>
<reference evidence="1 2" key="1">
    <citation type="submission" date="2019-09" db="EMBL/GenBank/DDBJ databases">
        <title>Genome Sequences of Streptomyces kaniharaensis ATCC 21070.</title>
        <authorList>
            <person name="Zhu W."/>
            <person name="De Crecy-Lagard V."/>
            <person name="Richards N.G."/>
        </authorList>
    </citation>
    <scope>NUCLEOTIDE SEQUENCE [LARGE SCALE GENOMIC DNA]</scope>
    <source>
        <strain evidence="1 2">SF-557</strain>
    </source>
</reference>
<accession>A0A6N7KN08</accession>
<comment type="caution">
    <text evidence="1">The sequence shown here is derived from an EMBL/GenBank/DDBJ whole genome shotgun (WGS) entry which is preliminary data.</text>
</comment>
<sequence length="286" mass="29663">MTPTATVPEDVRARLAVRFGPSAEAWCEALPAVVDELTAHWGLSVVAAGGGGTARVFRCTDGAGATVWLKLTPDLRVAAEEEAALRAWSGLPSMVRLLAHDPATGALLLAGVAPGTTLRQRPWRPAEVAGLLTSLRSVPVAGVPLPSLAERVDFLFDLTSRRAPGVVPGSARTVALGLAADGPLALVHGDLHPGNVLDGPDGPVAIDPRPTLGDPDFDLVDWVLDGVTSHAVLTARITELAPLVPGCDSARVLDWCRATAPIIAAPRLAAGRNDAETDFLRKLAGL</sequence>
<dbReference type="GO" id="GO:0016773">
    <property type="term" value="F:phosphotransferase activity, alcohol group as acceptor"/>
    <property type="evidence" value="ECO:0007669"/>
    <property type="project" value="InterPro"/>
</dbReference>